<evidence type="ECO:0000313" key="5">
    <source>
        <dbReference type="EMBL" id="KAF7128025.1"/>
    </source>
</evidence>
<dbReference type="CDD" id="cd03784">
    <property type="entry name" value="GT1_Gtf-like"/>
    <property type="match status" value="1"/>
</dbReference>
<dbReference type="PANTHER" id="PTHR48047">
    <property type="entry name" value="GLYCOSYLTRANSFERASE"/>
    <property type="match status" value="1"/>
</dbReference>
<dbReference type="AlphaFoldDB" id="A0A834GDZ4"/>
<keyword evidence="2" id="KW-0328">Glycosyltransferase</keyword>
<sequence>MGQLHVFFFPMMAHGHMIPTLDIAKLFAARGVKSTIITTPLNVHFFQKSVERTNQLGFEMGILTLEFPAAAVGLPEACETADRITTDDMVPKFFKAMFMLQHPLERILDEVRPDCLVADMFFPWATEVAAKFNIPRLVFHGTSFFALCATENMRLYKPQREVSSDDEPFLVPDLPHQIRLTKMQLSEDERDGSESDFAKLRIKMKESELSSYGVIANSFYELETEYADYYRNVLKRRAWHIGPVSLCNREVEDKAHRASFIINFTILIPPKRIYMDSRPHNKLHIYFLPMMAQGHMLPMVDMARLFARRGVKATLILTPVNATLVSKTIDRDRELGLETTIRLINFPSAEVGLPEGIENQSSITSPEMSQKMLKATELLQQPFENLLEEDSPDCLVAAVFFPWASEVATKRGIPRLVFHGTGAYALSVYRELSQHKPYKNVESDSEVFVVPGLPNKITMTRRQLPDHIRDGTESHLTKLIEKVMEAEGTSYGVVINSFHELEPAYSEHYSKAIGRKVWHVGPVSLCNRDNEDKTRRGSTISINEHEHECLTWLDSKEPNSVLYVCFGSLSYFSNVQLLEIAMGLENSGHEFIWVVRKEKKTKEEEDREEWLPEGFEKRLEGKGFIIRGWAPQVLILDHEAVGGFMTHCGWNSMLEGVTAGVPLVAWPLFAEQFYNEKLVTDVLRVGIGVGAQEWCRWPEESKVYVKREDIEKAVVQLMVGEEAEGIRSRAKALGEMAKKAVGKGGSSYNDLSALLEELELNTN</sequence>
<organism evidence="5 6">
    <name type="scientific">Rhododendron simsii</name>
    <name type="common">Sims's rhododendron</name>
    <dbReference type="NCBI Taxonomy" id="118357"/>
    <lineage>
        <taxon>Eukaryota</taxon>
        <taxon>Viridiplantae</taxon>
        <taxon>Streptophyta</taxon>
        <taxon>Embryophyta</taxon>
        <taxon>Tracheophyta</taxon>
        <taxon>Spermatophyta</taxon>
        <taxon>Magnoliopsida</taxon>
        <taxon>eudicotyledons</taxon>
        <taxon>Gunneridae</taxon>
        <taxon>Pentapetalae</taxon>
        <taxon>asterids</taxon>
        <taxon>Ericales</taxon>
        <taxon>Ericaceae</taxon>
        <taxon>Ericoideae</taxon>
        <taxon>Rhodoreae</taxon>
        <taxon>Rhododendron</taxon>
    </lineage>
</organism>
<dbReference type="GO" id="GO:0035251">
    <property type="term" value="F:UDP-glucosyltransferase activity"/>
    <property type="evidence" value="ECO:0007669"/>
    <property type="project" value="TreeGrafter"/>
</dbReference>
<dbReference type="InterPro" id="IPR035595">
    <property type="entry name" value="UDP_glycos_trans_CS"/>
</dbReference>
<comment type="similarity">
    <text evidence="1">Belongs to the UDP-glycosyltransferase family.</text>
</comment>
<keyword evidence="4" id="KW-0284">Flavonoid biosynthesis</keyword>
<accession>A0A834GDZ4</accession>
<comment type="caution">
    <text evidence="5">The sequence shown here is derived from an EMBL/GenBank/DDBJ whole genome shotgun (WGS) entry which is preliminary data.</text>
</comment>
<protein>
    <submittedName>
        <fullName evidence="5">Uncharacterized protein</fullName>
    </submittedName>
</protein>
<proteinExistence type="inferred from homology"/>
<evidence type="ECO:0000256" key="1">
    <source>
        <dbReference type="ARBA" id="ARBA00009995"/>
    </source>
</evidence>
<name>A0A834GDZ4_RHOSS</name>
<evidence type="ECO:0000313" key="6">
    <source>
        <dbReference type="Proteomes" id="UP000626092"/>
    </source>
</evidence>
<keyword evidence="3" id="KW-0808">Transferase</keyword>
<dbReference type="Gene3D" id="3.40.50.2000">
    <property type="entry name" value="Glycogen Phosphorylase B"/>
    <property type="match status" value="3"/>
</dbReference>
<dbReference type="FunFam" id="3.40.50.2000:FF:000071">
    <property type="entry name" value="Glycosyltransferase"/>
    <property type="match status" value="2"/>
</dbReference>
<evidence type="ECO:0000256" key="4">
    <source>
        <dbReference type="ARBA" id="ARBA00023241"/>
    </source>
</evidence>
<dbReference type="EMBL" id="WJXA01000011">
    <property type="protein sequence ID" value="KAF7128025.1"/>
    <property type="molecule type" value="Genomic_DNA"/>
</dbReference>
<evidence type="ECO:0000256" key="3">
    <source>
        <dbReference type="ARBA" id="ARBA00022679"/>
    </source>
</evidence>
<dbReference type="PANTHER" id="PTHR48047:SF123">
    <property type="entry name" value="GLYCOSYLTRANSFERASE"/>
    <property type="match status" value="1"/>
</dbReference>
<evidence type="ECO:0000256" key="2">
    <source>
        <dbReference type="ARBA" id="ARBA00022676"/>
    </source>
</evidence>
<dbReference type="GO" id="GO:0009813">
    <property type="term" value="P:flavonoid biosynthetic process"/>
    <property type="evidence" value="ECO:0007669"/>
    <property type="project" value="UniProtKB-KW"/>
</dbReference>
<dbReference type="OrthoDB" id="5835829at2759"/>
<dbReference type="Pfam" id="PF00201">
    <property type="entry name" value="UDPGT"/>
    <property type="match status" value="1"/>
</dbReference>
<dbReference type="FunFam" id="3.40.50.2000:FF:000047">
    <property type="entry name" value="Glycosyltransferase"/>
    <property type="match status" value="1"/>
</dbReference>
<dbReference type="SUPFAM" id="SSF53756">
    <property type="entry name" value="UDP-Glycosyltransferase/glycogen phosphorylase"/>
    <property type="match status" value="2"/>
</dbReference>
<gene>
    <name evidence="5" type="ORF">RHSIM_Rhsim11G0161700</name>
</gene>
<dbReference type="Proteomes" id="UP000626092">
    <property type="component" value="Unassembled WGS sequence"/>
</dbReference>
<keyword evidence="6" id="KW-1185">Reference proteome</keyword>
<dbReference type="InterPro" id="IPR002213">
    <property type="entry name" value="UDP_glucos_trans"/>
</dbReference>
<dbReference type="PROSITE" id="PS00375">
    <property type="entry name" value="UDPGT"/>
    <property type="match status" value="1"/>
</dbReference>
<reference evidence="5" key="1">
    <citation type="submission" date="2019-11" db="EMBL/GenBank/DDBJ databases">
        <authorList>
            <person name="Liu Y."/>
            <person name="Hou J."/>
            <person name="Li T.-Q."/>
            <person name="Guan C.-H."/>
            <person name="Wu X."/>
            <person name="Wu H.-Z."/>
            <person name="Ling F."/>
            <person name="Zhang R."/>
            <person name="Shi X.-G."/>
            <person name="Ren J.-P."/>
            <person name="Chen E.-F."/>
            <person name="Sun J.-M."/>
        </authorList>
    </citation>
    <scope>NUCLEOTIDE SEQUENCE</scope>
    <source>
        <strain evidence="5">Adult_tree_wgs_1</strain>
        <tissue evidence="5">Leaves</tissue>
    </source>
</reference>